<sequence length="394" mass="44871">MAANFKPSHSTYEHPSNAPIEDTTVFEQTDTYIFAGVFDGHAGDQCSHFLRREFLNIFKKHLASKKDVSKALKIAFKDADEQYISRARKGNPVREGLYAGSCAVVVYVDLKDKTVYCGNLGDSRAVLGQVDKTGWAQAMPLSTDHSAGTGSERHRARMLHPRDENIVVEDWDEYLDIYVYLVKNCCMFTRSVGDAYMKIPEVSMMYNQLVDDRHKIKPLPSKDRPFILNEAEVTVHKMNEHDHYIIVACDGLWDEMTNDEAVTRVHRYTTQLKGPKEKTSEHLVMFALEKAAQRLNRKDPSLQVETLQDLLAIPPGREGRKYLHDDISVVVIRLPPAEAVAAGQAIPMSAEKRPSKWDVVRKAIGEYQKINDSKRYIMKKWGNVLDEVLRDMKN</sequence>
<evidence type="ECO:0000256" key="2">
    <source>
        <dbReference type="ARBA" id="ARBA00022801"/>
    </source>
</evidence>
<accession>A0A7S3D3V6</accession>
<reference evidence="7" key="1">
    <citation type="submission" date="2021-01" db="EMBL/GenBank/DDBJ databases">
        <authorList>
            <person name="Corre E."/>
            <person name="Pelletier E."/>
            <person name="Niang G."/>
            <person name="Scheremetjew M."/>
            <person name="Finn R."/>
            <person name="Kale V."/>
            <person name="Holt S."/>
            <person name="Cochrane G."/>
            <person name="Meng A."/>
            <person name="Brown T."/>
            <person name="Cohen L."/>
        </authorList>
    </citation>
    <scope>NUCLEOTIDE SEQUENCE</scope>
    <source>
        <strain evidence="7">NIES-2562</strain>
    </source>
</reference>
<feature type="region of interest" description="Disordered" evidence="5">
    <location>
        <begin position="1"/>
        <end position="20"/>
    </location>
</feature>
<dbReference type="AlphaFoldDB" id="A0A7S3D3V6"/>
<evidence type="ECO:0000313" key="7">
    <source>
        <dbReference type="EMBL" id="CAE0245747.1"/>
    </source>
</evidence>
<evidence type="ECO:0000256" key="4">
    <source>
        <dbReference type="RuleBase" id="RU003465"/>
    </source>
</evidence>
<dbReference type="Pfam" id="PF00481">
    <property type="entry name" value="PP2C"/>
    <property type="match status" value="1"/>
</dbReference>
<dbReference type="PROSITE" id="PS01032">
    <property type="entry name" value="PPM_1"/>
    <property type="match status" value="1"/>
</dbReference>
<feature type="domain" description="PPM-type phosphatase" evidence="6">
    <location>
        <begin position="8"/>
        <end position="334"/>
    </location>
</feature>
<organism evidence="7">
    <name type="scientific">Palpitomonas bilix</name>
    <dbReference type="NCBI Taxonomy" id="652834"/>
    <lineage>
        <taxon>Eukaryota</taxon>
        <taxon>Eukaryota incertae sedis</taxon>
    </lineage>
</organism>
<gene>
    <name evidence="7" type="ORF">PBIL07802_LOCUS7929</name>
</gene>
<dbReference type="CDD" id="cd00143">
    <property type="entry name" value="PP2Cc"/>
    <property type="match status" value="1"/>
</dbReference>
<evidence type="ECO:0000259" key="6">
    <source>
        <dbReference type="PROSITE" id="PS51746"/>
    </source>
</evidence>
<keyword evidence="3 4" id="KW-0904">Protein phosphatase</keyword>
<evidence type="ECO:0000256" key="3">
    <source>
        <dbReference type="ARBA" id="ARBA00022912"/>
    </source>
</evidence>
<evidence type="ECO:0000256" key="1">
    <source>
        <dbReference type="ARBA" id="ARBA00022723"/>
    </source>
</evidence>
<dbReference type="GO" id="GO:0046872">
    <property type="term" value="F:metal ion binding"/>
    <property type="evidence" value="ECO:0007669"/>
    <property type="project" value="UniProtKB-KW"/>
</dbReference>
<dbReference type="PANTHER" id="PTHR13832:SF792">
    <property type="entry name" value="GM14286P"/>
    <property type="match status" value="1"/>
</dbReference>
<dbReference type="PROSITE" id="PS51746">
    <property type="entry name" value="PPM_2"/>
    <property type="match status" value="1"/>
</dbReference>
<dbReference type="SMART" id="SM00332">
    <property type="entry name" value="PP2Cc"/>
    <property type="match status" value="1"/>
</dbReference>
<dbReference type="PANTHER" id="PTHR13832">
    <property type="entry name" value="PROTEIN PHOSPHATASE 2C"/>
    <property type="match status" value="1"/>
</dbReference>
<comment type="similarity">
    <text evidence="4">Belongs to the PP2C family.</text>
</comment>
<protein>
    <recommendedName>
        <fullName evidence="6">PPM-type phosphatase domain-containing protein</fullName>
    </recommendedName>
</protein>
<name>A0A7S3D3V6_9EUKA</name>
<dbReference type="InterPro" id="IPR015655">
    <property type="entry name" value="PP2C"/>
</dbReference>
<dbReference type="InterPro" id="IPR000222">
    <property type="entry name" value="PP2C_BS"/>
</dbReference>
<dbReference type="SUPFAM" id="SSF81606">
    <property type="entry name" value="PP2C-like"/>
    <property type="match status" value="1"/>
</dbReference>
<evidence type="ECO:0000256" key="5">
    <source>
        <dbReference type="SAM" id="MobiDB-lite"/>
    </source>
</evidence>
<dbReference type="InterPro" id="IPR001932">
    <property type="entry name" value="PPM-type_phosphatase-like_dom"/>
</dbReference>
<dbReference type="Gene3D" id="3.60.40.10">
    <property type="entry name" value="PPM-type phosphatase domain"/>
    <property type="match status" value="1"/>
</dbReference>
<dbReference type="InterPro" id="IPR036457">
    <property type="entry name" value="PPM-type-like_dom_sf"/>
</dbReference>
<keyword evidence="2 4" id="KW-0378">Hydrolase</keyword>
<dbReference type="EMBL" id="HBIB01012153">
    <property type="protein sequence ID" value="CAE0245747.1"/>
    <property type="molecule type" value="Transcribed_RNA"/>
</dbReference>
<keyword evidence="1" id="KW-0479">Metal-binding</keyword>
<proteinExistence type="inferred from homology"/>
<dbReference type="GO" id="GO:0004722">
    <property type="term" value="F:protein serine/threonine phosphatase activity"/>
    <property type="evidence" value="ECO:0007669"/>
    <property type="project" value="InterPro"/>
</dbReference>